<protein>
    <recommendedName>
        <fullName evidence="14">Subtilisin-like protease fibronectin type-III domain-containing protein</fullName>
    </recommendedName>
</protein>
<keyword evidence="5 7" id="KW-0720">Serine protease</keyword>
<comment type="caution">
    <text evidence="12">The sequence shown here is derived from an EMBL/GenBank/DDBJ whole genome shotgun (WGS) entry which is preliminary data.</text>
</comment>
<dbReference type="Gene3D" id="3.40.50.200">
    <property type="entry name" value="Peptidase S8/S53 domain"/>
    <property type="match status" value="2"/>
</dbReference>
<evidence type="ECO:0000256" key="8">
    <source>
        <dbReference type="SAM" id="SignalP"/>
    </source>
</evidence>
<keyword evidence="3 8" id="KW-0732">Signal</keyword>
<feature type="domain" description="Inhibitor I9" evidence="10">
    <location>
        <begin position="130"/>
        <end position="181"/>
    </location>
</feature>
<evidence type="ECO:0008006" key="14">
    <source>
        <dbReference type="Google" id="ProtNLM"/>
    </source>
</evidence>
<dbReference type="InterPro" id="IPR010259">
    <property type="entry name" value="S8pro/Inhibitor_I9"/>
</dbReference>
<feature type="domain" description="Subtilisin-like protease fibronectin type-III" evidence="11">
    <location>
        <begin position="660"/>
        <end position="759"/>
    </location>
</feature>
<dbReference type="InterPro" id="IPR041469">
    <property type="entry name" value="Subtilisin-like_FN3"/>
</dbReference>
<sequence>MKTSGSFLVLVVFLNLCYAATLINASVHDDRKPQNSPQLTERSEESKMEATKLSTAYRKIGGKPLQYYDMVLLPLQNVLIPCKLPLPSHERETETETEKQAMKTSGSFLVLVVFLNLCYAATLINASVHDDRKKIAKGSKIHSYGRSFNGFVAKLLPHEATRLAEKENVVSVFPNTVRELHTTRSWDFLGMHEKVRRNDKVESNLIIGILDTGIWIKSPSFSDVGYGPPPSKWKGKCTNGTNFIGCNNKVIGATYYNLDSGPVDDLSPVDNDGHGTHTSSTAAGIPVKGASLYGIAEGTARGGVPSARIAMYKVCWGVGCTDMDLLAGFDAAIADGVDIISISIGGTPRQFFEDPIAIGSFHAMKNGILTSCSAGNSGPDFASIQNVAPWIMTVAASSINRQFKTTVKLGNGQNVSGRIIYCLGTSGQDSTIRDLGGEGIIMADDNSDLAFPFLIPATIMTVTEGTRIDQYINTTKTARAVIYKSTTVNMTAPFVASFSSRGPQLITPNILKPDITAPGLSILAAYSELASITGNQDDNRFVKFNIISGTSMACPHAAGAAAYVKSFHPDWSPAAIKSSLMTTAKRMKIKQRGGALGSGSGQINPTRAIDPGLVYDIQMSSYLSFLCREGYNSSTIRLLTGGKKLYNCSSFKPAQGTDGLNYPSMHTQVASGNSSISAVFYRTVTNVGYGNSVYVARVKLPKGLDVTVVPKTLSFKRRHQKKSFKVVLRGKFMNDRAWILSALLEWSDSKHTVRSPILVCRSTTF</sequence>
<evidence type="ECO:0000256" key="7">
    <source>
        <dbReference type="PROSITE-ProRule" id="PRU01240"/>
    </source>
</evidence>
<feature type="active site" description="Charge relay system" evidence="6 7">
    <location>
        <position position="211"/>
    </location>
</feature>
<keyword evidence="13" id="KW-1185">Reference proteome</keyword>
<dbReference type="InterPro" id="IPR015500">
    <property type="entry name" value="Peptidase_S8_subtilisin-rel"/>
</dbReference>
<evidence type="ECO:0000256" key="5">
    <source>
        <dbReference type="ARBA" id="ARBA00022825"/>
    </source>
</evidence>
<dbReference type="InterPro" id="IPR036852">
    <property type="entry name" value="Peptidase_S8/S53_dom_sf"/>
</dbReference>
<dbReference type="Proteomes" id="UP000306102">
    <property type="component" value="Unassembled WGS sequence"/>
</dbReference>
<dbReference type="PROSITE" id="PS00138">
    <property type="entry name" value="SUBTILASE_SER"/>
    <property type="match status" value="1"/>
</dbReference>
<dbReference type="Pfam" id="PF00082">
    <property type="entry name" value="Peptidase_S8"/>
    <property type="match status" value="1"/>
</dbReference>
<proteinExistence type="inferred from homology"/>
<evidence type="ECO:0000313" key="12">
    <source>
        <dbReference type="EMBL" id="THG11365.1"/>
    </source>
</evidence>
<dbReference type="PANTHER" id="PTHR10795">
    <property type="entry name" value="PROPROTEIN CONVERTASE SUBTILISIN/KEXIN"/>
    <property type="match status" value="1"/>
</dbReference>
<dbReference type="FunFam" id="3.40.50.200:FF:000006">
    <property type="entry name" value="Subtilisin-like protease SBT1.5"/>
    <property type="match status" value="1"/>
</dbReference>
<dbReference type="InterPro" id="IPR034197">
    <property type="entry name" value="Peptidases_S8_3"/>
</dbReference>
<accession>A0A4S4E7G4</accession>
<dbReference type="InterPro" id="IPR023828">
    <property type="entry name" value="Peptidase_S8_Ser-AS"/>
</dbReference>
<dbReference type="PROSITE" id="PS51892">
    <property type="entry name" value="SUBTILASE"/>
    <property type="match status" value="1"/>
</dbReference>
<reference evidence="12 13" key="1">
    <citation type="journal article" date="2018" name="Proc. Natl. Acad. Sci. U.S.A.">
        <title>Draft genome sequence of Camellia sinensis var. sinensis provides insights into the evolution of the tea genome and tea quality.</title>
        <authorList>
            <person name="Wei C."/>
            <person name="Yang H."/>
            <person name="Wang S."/>
            <person name="Zhao J."/>
            <person name="Liu C."/>
            <person name="Gao L."/>
            <person name="Xia E."/>
            <person name="Lu Y."/>
            <person name="Tai Y."/>
            <person name="She G."/>
            <person name="Sun J."/>
            <person name="Cao H."/>
            <person name="Tong W."/>
            <person name="Gao Q."/>
            <person name="Li Y."/>
            <person name="Deng W."/>
            <person name="Jiang X."/>
            <person name="Wang W."/>
            <person name="Chen Q."/>
            <person name="Zhang S."/>
            <person name="Li H."/>
            <person name="Wu J."/>
            <person name="Wang P."/>
            <person name="Li P."/>
            <person name="Shi C."/>
            <person name="Zheng F."/>
            <person name="Jian J."/>
            <person name="Huang B."/>
            <person name="Shan D."/>
            <person name="Shi M."/>
            <person name="Fang C."/>
            <person name="Yue Y."/>
            <person name="Li F."/>
            <person name="Li D."/>
            <person name="Wei S."/>
            <person name="Han B."/>
            <person name="Jiang C."/>
            <person name="Yin Y."/>
            <person name="Xia T."/>
            <person name="Zhang Z."/>
            <person name="Bennetzen J.L."/>
            <person name="Zhao S."/>
            <person name="Wan X."/>
        </authorList>
    </citation>
    <scope>NUCLEOTIDE SEQUENCE [LARGE SCALE GENOMIC DNA]</scope>
    <source>
        <strain evidence="13">cv. Shuchazao</strain>
        <tissue evidence="12">Leaf</tissue>
    </source>
</reference>
<dbReference type="AlphaFoldDB" id="A0A4S4E7G4"/>
<evidence type="ECO:0000256" key="6">
    <source>
        <dbReference type="PIRSR" id="PIRSR615500-1"/>
    </source>
</evidence>
<feature type="signal peptide" evidence="8">
    <location>
        <begin position="1"/>
        <end position="19"/>
    </location>
</feature>
<dbReference type="EMBL" id="SDRB02007324">
    <property type="protein sequence ID" value="THG11365.1"/>
    <property type="molecule type" value="Genomic_DNA"/>
</dbReference>
<organism evidence="12 13">
    <name type="scientific">Camellia sinensis var. sinensis</name>
    <name type="common">China tea</name>
    <dbReference type="NCBI Taxonomy" id="542762"/>
    <lineage>
        <taxon>Eukaryota</taxon>
        <taxon>Viridiplantae</taxon>
        <taxon>Streptophyta</taxon>
        <taxon>Embryophyta</taxon>
        <taxon>Tracheophyta</taxon>
        <taxon>Spermatophyta</taxon>
        <taxon>Magnoliopsida</taxon>
        <taxon>eudicotyledons</taxon>
        <taxon>Gunneridae</taxon>
        <taxon>Pentapetalae</taxon>
        <taxon>asterids</taxon>
        <taxon>Ericales</taxon>
        <taxon>Theaceae</taxon>
        <taxon>Camellia</taxon>
    </lineage>
</organism>
<evidence type="ECO:0000259" key="11">
    <source>
        <dbReference type="Pfam" id="PF17766"/>
    </source>
</evidence>
<dbReference type="SUPFAM" id="SSF52743">
    <property type="entry name" value="Subtilisin-like"/>
    <property type="match status" value="1"/>
</dbReference>
<evidence type="ECO:0000259" key="10">
    <source>
        <dbReference type="Pfam" id="PF05922"/>
    </source>
</evidence>
<feature type="active site" description="Charge relay system" evidence="6 7">
    <location>
        <position position="274"/>
    </location>
</feature>
<dbReference type="InterPro" id="IPR037045">
    <property type="entry name" value="S8pro/Inhibitor_I9_sf"/>
</dbReference>
<dbReference type="Gene3D" id="3.30.70.80">
    <property type="entry name" value="Peptidase S8 propeptide/proteinase inhibitor I9"/>
    <property type="match status" value="1"/>
</dbReference>
<dbReference type="Pfam" id="PF05922">
    <property type="entry name" value="Inhibitor_I9"/>
    <property type="match status" value="1"/>
</dbReference>
<feature type="active site" description="Charge relay system" evidence="6 7">
    <location>
        <position position="551"/>
    </location>
</feature>
<feature type="chain" id="PRO_5020217799" description="Subtilisin-like protease fibronectin type-III domain-containing protein" evidence="8">
    <location>
        <begin position="20"/>
        <end position="765"/>
    </location>
</feature>
<dbReference type="CDD" id="cd02120">
    <property type="entry name" value="PA_subtilisin_like"/>
    <property type="match status" value="1"/>
</dbReference>
<dbReference type="GO" id="GO:0004252">
    <property type="term" value="F:serine-type endopeptidase activity"/>
    <property type="evidence" value="ECO:0007669"/>
    <property type="project" value="UniProtKB-UniRule"/>
</dbReference>
<evidence type="ECO:0000259" key="9">
    <source>
        <dbReference type="Pfam" id="PF00082"/>
    </source>
</evidence>
<dbReference type="Gene3D" id="2.60.40.2310">
    <property type="match status" value="1"/>
</dbReference>
<name>A0A4S4E7G4_CAMSN</name>
<dbReference type="CDD" id="cd04852">
    <property type="entry name" value="Peptidases_S8_3"/>
    <property type="match status" value="1"/>
</dbReference>
<dbReference type="PRINTS" id="PR00723">
    <property type="entry name" value="SUBTILISIN"/>
</dbReference>
<dbReference type="InterPro" id="IPR045051">
    <property type="entry name" value="SBT"/>
</dbReference>
<evidence type="ECO:0000256" key="4">
    <source>
        <dbReference type="ARBA" id="ARBA00022801"/>
    </source>
</evidence>
<dbReference type="GO" id="GO:0006508">
    <property type="term" value="P:proteolysis"/>
    <property type="evidence" value="ECO:0007669"/>
    <property type="project" value="UniProtKB-KW"/>
</dbReference>
<evidence type="ECO:0000313" key="13">
    <source>
        <dbReference type="Proteomes" id="UP000306102"/>
    </source>
</evidence>
<comment type="similarity">
    <text evidence="1 7">Belongs to the peptidase S8 family.</text>
</comment>
<keyword evidence="4 7" id="KW-0378">Hydrolase</keyword>
<feature type="domain" description="Peptidase S8/S53" evidence="9">
    <location>
        <begin position="203"/>
        <end position="587"/>
    </location>
</feature>
<gene>
    <name evidence="12" type="ORF">TEA_018867</name>
</gene>
<dbReference type="InterPro" id="IPR000209">
    <property type="entry name" value="Peptidase_S8/S53_dom"/>
</dbReference>
<dbReference type="Pfam" id="PF17766">
    <property type="entry name" value="fn3_6"/>
    <property type="match status" value="1"/>
</dbReference>
<evidence type="ECO:0000256" key="2">
    <source>
        <dbReference type="ARBA" id="ARBA00022670"/>
    </source>
</evidence>
<evidence type="ECO:0000256" key="3">
    <source>
        <dbReference type="ARBA" id="ARBA00022729"/>
    </source>
</evidence>
<evidence type="ECO:0000256" key="1">
    <source>
        <dbReference type="ARBA" id="ARBA00011073"/>
    </source>
</evidence>
<keyword evidence="2 7" id="KW-0645">Protease</keyword>